<protein>
    <submittedName>
        <fullName evidence="2">Uncharacterized protein</fullName>
    </submittedName>
</protein>
<feature type="compositionally biased region" description="Basic and acidic residues" evidence="1">
    <location>
        <begin position="29"/>
        <end position="41"/>
    </location>
</feature>
<dbReference type="EMBL" id="SMZX01000002">
    <property type="protein sequence ID" value="TDL43345.1"/>
    <property type="molecule type" value="Genomic_DNA"/>
</dbReference>
<accession>A0A4R5YF15</accession>
<feature type="compositionally biased region" description="Acidic residues" evidence="1">
    <location>
        <begin position="46"/>
        <end position="64"/>
    </location>
</feature>
<dbReference type="AlphaFoldDB" id="A0A4R5YF15"/>
<sequence length="64" mass="6634">MSNDYTPDLERLVGGEQDGLPPAPAGAADRPDEPSPEERFVAPDAGDLDVEAAEADAEASDPPE</sequence>
<gene>
    <name evidence="2" type="ORF">E2R54_08910</name>
</gene>
<dbReference type="Proteomes" id="UP000295633">
    <property type="component" value="Unassembled WGS sequence"/>
</dbReference>
<dbReference type="RefSeq" id="WP_091353148.1">
    <property type="nucleotide sequence ID" value="NZ_SMZX01000002.1"/>
</dbReference>
<comment type="caution">
    <text evidence="2">The sequence shown here is derived from an EMBL/GenBank/DDBJ whole genome shotgun (WGS) entry which is preliminary data.</text>
</comment>
<name>A0A4R5YF15_9MICO</name>
<reference evidence="2 3" key="1">
    <citation type="submission" date="2019-03" db="EMBL/GenBank/DDBJ databases">
        <title>Genome Sequencing and Assembly of Various Microbes Isolated from Partially Reclaimed Soil and Acid Mine Drainage (AMD) Site.</title>
        <authorList>
            <person name="Steinbock B."/>
            <person name="Bechtold R."/>
            <person name="Sevigny J.L."/>
            <person name="Thomas D."/>
            <person name="Cuthill L.R."/>
            <person name="Aveiro Johannsen E.J."/>
            <person name="Thomas K."/>
            <person name="Ghosh A."/>
        </authorList>
    </citation>
    <scope>NUCLEOTIDE SEQUENCE [LARGE SCALE GENOMIC DNA]</scope>
    <source>
        <strain evidence="2 3">F-B2</strain>
    </source>
</reference>
<evidence type="ECO:0000256" key="1">
    <source>
        <dbReference type="SAM" id="MobiDB-lite"/>
    </source>
</evidence>
<proteinExistence type="predicted"/>
<feature type="region of interest" description="Disordered" evidence="1">
    <location>
        <begin position="1"/>
        <end position="64"/>
    </location>
</feature>
<organism evidence="2 3">
    <name type="scientific">Microbacterium oleivorans</name>
    <dbReference type="NCBI Taxonomy" id="273677"/>
    <lineage>
        <taxon>Bacteria</taxon>
        <taxon>Bacillati</taxon>
        <taxon>Actinomycetota</taxon>
        <taxon>Actinomycetes</taxon>
        <taxon>Micrococcales</taxon>
        <taxon>Microbacteriaceae</taxon>
        <taxon>Microbacterium</taxon>
    </lineage>
</organism>
<evidence type="ECO:0000313" key="2">
    <source>
        <dbReference type="EMBL" id="TDL43345.1"/>
    </source>
</evidence>
<evidence type="ECO:0000313" key="3">
    <source>
        <dbReference type="Proteomes" id="UP000295633"/>
    </source>
</evidence>